<name>A0A834XLP3_APHGI</name>
<gene>
    <name evidence="1" type="ORF">HCN44_007482</name>
</gene>
<organism evidence="1 2">
    <name type="scientific">Aphidius gifuensis</name>
    <name type="common">Parasitoid wasp</name>
    <dbReference type="NCBI Taxonomy" id="684658"/>
    <lineage>
        <taxon>Eukaryota</taxon>
        <taxon>Metazoa</taxon>
        <taxon>Ecdysozoa</taxon>
        <taxon>Arthropoda</taxon>
        <taxon>Hexapoda</taxon>
        <taxon>Insecta</taxon>
        <taxon>Pterygota</taxon>
        <taxon>Neoptera</taxon>
        <taxon>Endopterygota</taxon>
        <taxon>Hymenoptera</taxon>
        <taxon>Apocrita</taxon>
        <taxon>Ichneumonoidea</taxon>
        <taxon>Braconidae</taxon>
        <taxon>Aphidiinae</taxon>
        <taxon>Aphidius</taxon>
    </lineage>
</organism>
<dbReference type="Proteomes" id="UP000639338">
    <property type="component" value="Unassembled WGS sequence"/>
</dbReference>
<sequence length="307" mass="35527">MSEITTSNEKETIKIGDNGGFFDSIVRPMFQSGHEGELHTWLKDMSLIRSSLSCSNPDCNERNLTWHSARVVDRFSWKCLICRKNYAIRDSSFFHSVKCDFKTALELILGWCQNIPPKTIASITNTKDFNARKVYERCTKIADTWVMSHINEYLFGGPGKVLVIYEYPGGNMLQDGIEIVKTKKRNNSPTILYNTFDEAIDVIKRHILPGSFIVANKNSKCFNFNAIVELKNYQTFSIDVLEQFDNNDTQKLRDNLATIWQSAVDICEDVLESQKSQGQSIISSYLWRQKFYFQNMLHQIADEYRFK</sequence>
<evidence type="ECO:0000313" key="1">
    <source>
        <dbReference type="EMBL" id="KAF7989172.1"/>
    </source>
</evidence>
<evidence type="ECO:0000313" key="2">
    <source>
        <dbReference type="Proteomes" id="UP000639338"/>
    </source>
</evidence>
<accession>A0A834XLP3</accession>
<dbReference type="EMBL" id="JACMRX010000005">
    <property type="protein sequence ID" value="KAF7989172.1"/>
    <property type="molecule type" value="Genomic_DNA"/>
</dbReference>
<proteinExistence type="predicted"/>
<reference evidence="1 2" key="1">
    <citation type="submission" date="2020-08" db="EMBL/GenBank/DDBJ databases">
        <title>Aphidius gifuensis genome sequencing and assembly.</title>
        <authorList>
            <person name="Du Z."/>
        </authorList>
    </citation>
    <scope>NUCLEOTIDE SEQUENCE [LARGE SCALE GENOMIC DNA]</scope>
    <source>
        <strain evidence="1">YNYX2018</strain>
        <tissue evidence="1">Adults</tissue>
    </source>
</reference>
<comment type="caution">
    <text evidence="1">The sequence shown here is derived from an EMBL/GenBank/DDBJ whole genome shotgun (WGS) entry which is preliminary data.</text>
</comment>
<dbReference type="OrthoDB" id="6226069at2759"/>
<keyword evidence="2" id="KW-1185">Reference proteome</keyword>
<protein>
    <submittedName>
        <fullName evidence="1">Uncharacterized protein</fullName>
    </submittedName>
</protein>
<dbReference type="AlphaFoldDB" id="A0A834XLP3"/>